<keyword evidence="1" id="KW-0547">Nucleotide-binding</keyword>
<evidence type="ECO:0000256" key="3">
    <source>
        <dbReference type="ARBA" id="ARBA00022840"/>
    </source>
</evidence>
<dbReference type="FunFam" id="3.40.50.300:FF:000006">
    <property type="entry name" value="DNA-binding transcriptional regulator NtrC"/>
    <property type="match status" value="1"/>
</dbReference>
<dbReference type="InterPro" id="IPR009057">
    <property type="entry name" value="Homeodomain-like_sf"/>
</dbReference>
<dbReference type="InterPro" id="IPR030828">
    <property type="entry name" value="HTH_TyrR"/>
</dbReference>
<evidence type="ECO:0000313" key="7">
    <source>
        <dbReference type="Proteomes" id="UP001065549"/>
    </source>
</evidence>
<dbReference type="InterPro" id="IPR035965">
    <property type="entry name" value="PAS-like_dom_sf"/>
</dbReference>
<dbReference type="InterPro" id="IPR058031">
    <property type="entry name" value="AAA_lid_NorR"/>
</dbReference>
<dbReference type="EMBL" id="JAOSHN010000003">
    <property type="protein sequence ID" value="MCU7378405.1"/>
    <property type="molecule type" value="Genomic_DNA"/>
</dbReference>
<dbReference type="Proteomes" id="UP001065549">
    <property type="component" value="Unassembled WGS sequence"/>
</dbReference>
<organism evidence="6 7">
    <name type="scientific">Hominibacterium faecale</name>
    <dbReference type="NCBI Taxonomy" id="2839743"/>
    <lineage>
        <taxon>Bacteria</taxon>
        <taxon>Bacillati</taxon>
        <taxon>Bacillota</taxon>
        <taxon>Clostridia</taxon>
        <taxon>Peptostreptococcales</taxon>
        <taxon>Anaerovoracaceae</taxon>
        <taxon>Hominibacterium</taxon>
    </lineage>
</organism>
<dbReference type="Gene3D" id="1.10.10.60">
    <property type="entry name" value="Homeodomain-like"/>
    <property type="match status" value="1"/>
</dbReference>
<accession>A0A9J6QR99</accession>
<comment type="caution">
    <text evidence="6">The sequence shown here is derived from an EMBL/GenBank/DDBJ whole genome shotgun (WGS) entry which is preliminary data.</text>
</comment>
<sequence length="482" mass="54652">MNPINCICRQCKSRSECHKDKMDVVFRIMDNENDVTLTDGKGIVLRVSDSYENHYDVAKEDVIGRSVYELEEQEIFKPSVTVEVLKEKKKVTLMQRNKKGEKVLTTGVPILDEDGEVEYVISFNSIDIANVTTLHDNYSKLTQLMKEYSAEIQHLKMKELEENSLIAKSKEMSDIKDLILQIAEVDANVLITGETGVGKSMVAKMLHQTSSRADGPFIEINCGTIPQTLLESELFGYEKGAFTGASQKGKLGKIELANGGTLFLDEIGELPLDMQIKILQVIQQKVISRIGSLEKTAVDFRLVAATNKDLEKAIRQGEFREDLYYRLSVIDIYIPPLRERRDDIVPLILNFMEKFNARYRKVLSVSSDALSLLESYDWPGNIRQVENFIERIVITFKGKMVDGKDLPKAFQPGQRKPVDLDGSSLSRMLDEYEKEIFTDALEKYRTSVAVGKALGISQTTAARKLRKYIPGYTYLRLEDSQK</sequence>
<dbReference type="Gene3D" id="3.40.50.300">
    <property type="entry name" value="P-loop containing nucleotide triphosphate hydrolases"/>
    <property type="match status" value="1"/>
</dbReference>
<dbReference type="RefSeq" id="WP_253019863.1">
    <property type="nucleotide sequence ID" value="NZ_JAJAGH010000007.1"/>
</dbReference>
<evidence type="ECO:0000256" key="2">
    <source>
        <dbReference type="ARBA" id="ARBA00022797"/>
    </source>
</evidence>
<proteinExistence type="predicted"/>
<evidence type="ECO:0000259" key="5">
    <source>
        <dbReference type="PROSITE" id="PS50045"/>
    </source>
</evidence>
<keyword evidence="2" id="KW-0058">Aromatic hydrocarbons catabolism</keyword>
<dbReference type="AlphaFoldDB" id="A0A9J6QR99"/>
<dbReference type="SMART" id="SM00382">
    <property type="entry name" value="AAA"/>
    <property type="match status" value="1"/>
</dbReference>
<dbReference type="InterPro" id="IPR025662">
    <property type="entry name" value="Sigma_54_int_dom_ATP-bd_1"/>
</dbReference>
<dbReference type="InterPro" id="IPR002078">
    <property type="entry name" value="Sigma_54_int"/>
</dbReference>
<reference evidence="6" key="1">
    <citation type="submission" date="2022-09" db="EMBL/GenBank/DDBJ databases">
        <title>Culturomic study of gut microbiota in children with autism spectrum disorder.</title>
        <authorList>
            <person name="Efimov B.A."/>
            <person name="Chaplin A.V."/>
            <person name="Sokolova S.R."/>
            <person name="Pikina A.P."/>
            <person name="Korzhanova M."/>
            <person name="Belova V."/>
            <person name="Korostin D."/>
        </authorList>
    </citation>
    <scope>NUCLEOTIDE SEQUENCE</scope>
    <source>
        <strain evidence="6">ASD5510</strain>
    </source>
</reference>
<dbReference type="GO" id="GO:0003677">
    <property type="term" value="F:DNA binding"/>
    <property type="evidence" value="ECO:0007669"/>
    <property type="project" value="UniProtKB-KW"/>
</dbReference>
<dbReference type="GO" id="GO:0005524">
    <property type="term" value="F:ATP binding"/>
    <property type="evidence" value="ECO:0007669"/>
    <property type="project" value="UniProtKB-KW"/>
</dbReference>
<evidence type="ECO:0000256" key="1">
    <source>
        <dbReference type="ARBA" id="ARBA00022741"/>
    </source>
</evidence>
<dbReference type="Pfam" id="PF18024">
    <property type="entry name" value="HTH_50"/>
    <property type="match status" value="1"/>
</dbReference>
<dbReference type="SUPFAM" id="SSF52540">
    <property type="entry name" value="P-loop containing nucleoside triphosphate hydrolases"/>
    <property type="match status" value="1"/>
</dbReference>
<protein>
    <recommendedName>
        <fullName evidence="4">HTH-type transcriptional regulatory protein TyrR</fullName>
    </recommendedName>
</protein>
<dbReference type="PANTHER" id="PTHR32071">
    <property type="entry name" value="TRANSCRIPTIONAL REGULATORY PROTEIN"/>
    <property type="match status" value="1"/>
</dbReference>
<dbReference type="PANTHER" id="PTHR32071:SF57">
    <property type="entry name" value="C4-DICARBOXYLATE TRANSPORT TRANSCRIPTIONAL REGULATORY PROTEIN DCTD"/>
    <property type="match status" value="1"/>
</dbReference>
<dbReference type="Gene3D" id="3.30.450.20">
    <property type="entry name" value="PAS domain"/>
    <property type="match status" value="1"/>
</dbReference>
<dbReference type="CDD" id="cd00130">
    <property type="entry name" value="PAS"/>
    <property type="match status" value="1"/>
</dbReference>
<dbReference type="PROSITE" id="PS00675">
    <property type="entry name" value="SIGMA54_INTERACT_1"/>
    <property type="match status" value="1"/>
</dbReference>
<gene>
    <name evidence="6" type="ORF">OBO34_08545</name>
</gene>
<dbReference type="Gene3D" id="1.10.8.60">
    <property type="match status" value="1"/>
</dbReference>
<name>A0A9J6QR99_9FIRM</name>
<dbReference type="PROSITE" id="PS50045">
    <property type="entry name" value="SIGMA54_INTERACT_4"/>
    <property type="match status" value="1"/>
</dbReference>
<dbReference type="InterPro" id="IPR025943">
    <property type="entry name" value="Sigma_54_int_dom_ATP-bd_2"/>
</dbReference>
<evidence type="ECO:0000313" key="6">
    <source>
        <dbReference type="EMBL" id="MCU7378405.1"/>
    </source>
</evidence>
<dbReference type="Pfam" id="PF00158">
    <property type="entry name" value="Sigma54_activat"/>
    <property type="match status" value="1"/>
</dbReference>
<dbReference type="CDD" id="cd00009">
    <property type="entry name" value="AAA"/>
    <property type="match status" value="1"/>
</dbReference>
<dbReference type="SUPFAM" id="SSF46689">
    <property type="entry name" value="Homeodomain-like"/>
    <property type="match status" value="1"/>
</dbReference>
<dbReference type="InterPro" id="IPR027417">
    <property type="entry name" value="P-loop_NTPase"/>
</dbReference>
<dbReference type="InterPro" id="IPR003593">
    <property type="entry name" value="AAA+_ATPase"/>
</dbReference>
<dbReference type="InterPro" id="IPR000014">
    <property type="entry name" value="PAS"/>
</dbReference>
<dbReference type="Pfam" id="PF25601">
    <property type="entry name" value="AAA_lid_14"/>
    <property type="match status" value="1"/>
</dbReference>
<feature type="domain" description="Sigma-54 factor interaction" evidence="5">
    <location>
        <begin position="165"/>
        <end position="394"/>
    </location>
</feature>
<keyword evidence="7" id="KW-1185">Reference proteome</keyword>
<evidence type="ECO:0000256" key="4">
    <source>
        <dbReference type="ARBA" id="ARBA00029500"/>
    </source>
</evidence>
<dbReference type="PROSITE" id="PS00676">
    <property type="entry name" value="SIGMA54_INTERACT_2"/>
    <property type="match status" value="1"/>
</dbReference>
<keyword evidence="3" id="KW-0067">ATP-binding</keyword>
<dbReference type="GO" id="GO:0006355">
    <property type="term" value="P:regulation of DNA-templated transcription"/>
    <property type="evidence" value="ECO:0007669"/>
    <property type="project" value="InterPro"/>
</dbReference>
<dbReference type="SUPFAM" id="SSF55785">
    <property type="entry name" value="PYP-like sensor domain (PAS domain)"/>
    <property type="match status" value="1"/>
</dbReference>